<evidence type="ECO:0000256" key="8">
    <source>
        <dbReference type="SAM" id="MobiDB-lite"/>
    </source>
</evidence>
<feature type="compositionally biased region" description="Low complexity" evidence="8">
    <location>
        <begin position="24"/>
        <end position="95"/>
    </location>
</feature>
<evidence type="ECO:0008006" key="11">
    <source>
        <dbReference type="Google" id="ProtNLM"/>
    </source>
</evidence>
<evidence type="ECO:0000256" key="5">
    <source>
        <dbReference type="ARBA" id="ARBA00023010"/>
    </source>
</evidence>
<dbReference type="GO" id="GO:0015031">
    <property type="term" value="P:protein transport"/>
    <property type="evidence" value="ECO:0007669"/>
    <property type="project" value="UniProtKB-KW"/>
</dbReference>
<dbReference type="GO" id="GO:0005643">
    <property type="term" value="C:nuclear pore"/>
    <property type="evidence" value="ECO:0007669"/>
    <property type="project" value="UniProtKB-SubCell"/>
</dbReference>
<comment type="subcellular location">
    <subcellularLocation>
        <location evidence="1">Nucleus</location>
        <location evidence="1">Nuclear pore complex</location>
    </subcellularLocation>
</comment>
<dbReference type="PANTHER" id="PTHR13437">
    <property type="entry name" value="NUCLEOPORIN P58/P45 NUCLEOPORIN-LIKE PROTEIN 1"/>
    <property type="match status" value="1"/>
</dbReference>
<dbReference type="AlphaFoldDB" id="A0A0D0DRV2"/>
<sequence>EPASLGTSAFGQPQQQSAMSNPLFGQPAGVMQQQQQPTTSFFGQPAGATQQQQQQPTTSLFGQPVGGTQQQQPTTLFGQSGGTTQSQSTSSLFGQPASGTQQQQPATNLFGQPATSTAINTTGSSLFVPQRQSSISPSQPTGPVLFSKATKFNDLPDEIKKKFESLDTHIQGRVQISNDLKQRKLGQEATKGQELIRDYLHSCFTQELLNVAATIQSDVLFTKDLKTKTDQAVQDTIVATRIIDGFRNPQQNGIYLKNYASFPLEFFTRVTQQMQERLHWYKNTIEQIERKLSSAAVQVQSTPQVISSTLQTQHAIFISLAAKTAAVDAELQKVKILYTQLWRAKTGSMRDPFNDLDRGSEGDFGMDSLRFI</sequence>
<reference evidence="9 10" key="1">
    <citation type="submission" date="2014-04" db="EMBL/GenBank/DDBJ databases">
        <authorList>
            <consortium name="DOE Joint Genome Institute"/>
            <person name="Kuo A."/>
            <person name="Kohler A."/>
            <person name="Jargeat P."/>
            <person name="Nagy L.G."/>
            <person name="Floudas D."/>
            <person name="Copeland A."/>
            <person name="Barry K.W."/>
            <person name="Cichocki N."/>
            <person name="Veneault-Fourrey C."/>
            <person name="LaButti K."/>
            <person name="Lindquist E.A."/>
            <person name="Lipzen A."/>
            <person name="Lundell T."/>
            <person name="Morin E."/>
            <person name="Murat C."/>
            <person name="Sun H."/>
            <person name="Tunlid A."/>
            <person name="Henrissat B."/>
            <person name="Grigoriev I.V."/>
            <person name="Hibbett D.S."/>
            <person name="Martin F."/>
            <person name="Nordberg H.P."/>
            <person name="Cantor M.N."/>
            <person name="Hua S.X."/>
        </authorList>
    </citation>
    <scope>NUCLEOTIDE SEQUENCE [LARGE SCALE GENOMIC DNA]</scope>
    <source>
        <strain evidence="9 10">Ve08.2h10</strain>
    </source>
</reference>
<feature type="compositionally biased region" description="Polar residues" evidence="8">
    <location>
        <begin position="97"/>
        <end position="120"/>
    </location>
</feature>
<dbReference type="InterPro" id="IPR024882">
    <property type="entry name" value="NUP58/p45/49"/>
</dbReference>
<evidence type="ECO:0000313" key="9">
    <source>
        <dbReference type="EMBL" id="KIK90626.1"/>
    </source>
</evidence>
<evidence type="ECO:0000256" key="7">
    <source>
        <dbReference type="ARBA" id="ARBA00023242"/>
    </source>
</evidence>
<feature type="compositionally biased region" description="Polar residues" evidence="8">
    <location>
        <begin position="1"/>
        <end position="20"/>
    </location>
</feature>
<feature type="non-terminal residue" evidence="9">
    <location>
        <position position="372"/>
    </location>
</feature>
<evidence type="ECO:0000256" key="2">
    <source>
        <dbReference type="ARBA" id="ARBA00022448"/>
    </source>
</evidence>
<evidence type="ECO:0000256" key="1">
    <source>
        <dbReference type="ARBA" id="ARBA00004567"/>
    </source>
</evidence>
<dbReference type="GO" id="GO:0051028">
    <property type="term" value="P:mRNA transport"/>
    <property type="evidence" value="ECO:0007669"/>
    <property type="project" value="UniProtKB-KW"/>
</dbReference>
<evidence type="ECO:0000256" key="4">
    <source>
        <dbReference type="ARBA" id="ARBA00022927"/>
    </source>
</evidence>
<dbReference type="InterPro" id="IPR025574">
    <property type="entry name" value="Nucleoporin_FG_rpt"/>
</dbReference>
<dbReference type="GO" id="GO:0017056">
    <property type="term" value="F:structural constituent of nuclear pore"/>
    <property type="evidence" value="ECO:0007669"/>
    <property type="project" value="InterPro"/>
</dbReference>
<organism evidence="9 10">
    <name type="scientific">Paxillus rubicundulus Ve08.2h10</name>
    <dbReference type="NCBI Taxonomy" id="930991"/>
    <lineage>
        <taxon>Eukaryota</taxon>
        <taxon>Fungi</taxon>
        <taxon>Dikarya</taxon>
        <taxon>Basidiomycota</taxon>
        <taxon>Agaricomycotina</taxon>
        <taxon>Agaricomycetes</taxon>
        <taxon>Agaricomycetidae</taxon>
        <taxon>Boletales</taxon>
        <taxon>Paxilineae</taxon>
        <taxon>Paxillaceae</taxon>
        <taxon>Paxillus</taxon>
    </lineage>
</organism>
<dbReference type="EMBL" id="KN825492">
    <property type="protein sequence ID" value="KIK90626.1"/>
    <property type="molecule type" value="Genomic_DNA"/>
</dbReference>
<dbReference type="InParanoid" id="A0A0D0DRV2"/>
<dbReference type="Pfam" id="PF13634">
    <property type="entry name" value="Nucleoporin_FG"/>
    <property type="match status" value="1"/>
</dbReference>
<dbReference type="GO" id="GO:0008139">
    <property type="term" value="F:nuclear localization sequence binding"/>
    <property type="evidence" value="ECO:0007669"/>
    <property type="project" value="InterPro"/>
</dbReference>
<evidence type="ECO:0000256" key="3">
    <source>
        <dbReference type="ARBA" id="ARBA00022816"/>
    </source>
</evidence>
<evidence type="ECO:0000256" key="6">
    <source>
        <dbReference type="ARBA" id="ARBA00023132"/>
    </source>
</evidence>
<keyword evidence="2" id="KW-0813">Transport</keyword>
<evidence type="ECO:0000313" key="10">
    <source>
        <dbReference type="Proteomes" id="UP000054538"/>
    </source>
</evidence>
<reference evidence="10" key="2">
    <citation type="submission" date="2015-01" db="EMBL/GenBank/DDBJ databases">
        <title>Evolutionary Origins and Diversification of the Mycorrhizal Mutualists.</title>
        <authorList>
            <consortium name="DOE Joint Genome Institute"/>
            <consortium name="Mycorrhizal Genomics Consortium"/>
            <person name="Kohler A."/>
            <person name="Kuo A."/>
            <person name="Nagy L.G."/>
            <person name="Floudas D."/>
            <person name="Copeland A."/>
            <person name="Barry K.W."/>
            <person name="Cichocki N."/>
            <person name="Veneault-Fourrey C."/>
            <person name="LaButti K."/>
            <person name="Lindquist E.A."/>
            <person name="Lipzen A."/>
            <person name="Lundell T."/>
            <person name="Morin E."/>
            <person name="Murat C."/>
            <person name="Riley R."/>
            <person name="Ohm R."/>
            <person name="Sun H."/>
            <person name="Tunlid A."/>
            <person name="Henrissat B."/>
            <person name="Grigoriev I.V."/>
            <person name="Hibbett D.S."/>
            <person name="Martin F."/>
        </authorList>
    </citation>
    <scope>NUCLEOTIDE SEQUENCE [LARGE SCALE GENOMIC DNA]</scope>
    <source>
        <strain evidence="10">Ve08.2h10</strain>
    </source>
</reference>
<dbReference type="OrthoDB" id="2538017at2759"/>
<feature type="region of interest" description="Disordered" evidence="8">
    <location>
        <begin position="1"/>
        <end position="120"/>
    </location>
</feature>
<keyword evidence="3" id="KW-0509">mRNA transport</keyword>
<protein>
    <recommendedName>
        <fullName evidence="11">Nucleoporin Nup54 alpha-helical domain-containing protein</fullName>
    </recommendedName>
</protein>
<keyword evidence="10" id="KW-1185">Reference proteome</keyword>
<keyword evidence="5" id="KW-0811">Translocation</keyword>
<dbReference type="PANTHER" id="PTHR13437:SF2">
    <property type="entry name" value="NUCLEOPORIN P58_P45"/>
    <property type="match status" value="1"/>
</dbReference>
<keyword evidence="4" id="KW-0653">Protein transport</keyword>
<keyword evidence="6" id="KW-0906">Nuclear pore complex</keyword>
<accession>A0A0D0DRV2</accession>
<name>A0A0D0DRV2_9AGAM</name>
<dbReference type="HOGENOM" id="CLU_045719_0_0_1"/>
<dbReference type="Proteomes" id="UP000054538">
    <property type="component" value="Unassembled WGS sequence"/>
</dbReference>
<proteinExistence type="predicted"/>
<gene>
    <name evidence="9" type="ORF">PAXRUDRAFT_151502</name>
</gene>
<dbReference type="STRING" id="930991.A0A0D0DRV2"/>
<dbReference type="Gene3D" id="6.10.140.1350">
    <property type="match status" value="1"/>
</dbReference>
<keyword evidence="7" id="KW-0539">Nucleus</keyword>